<dbReference type="CDD" id="cd16913">
    <property type="entry name" value="YkuD_like"/>
    <property type="match status" value="1"/>
</dbReference>
<evidence type="ECO:0000256" key="1">
    <source>
        <dbReference type="ARBA" id="ARBA00004752"/>
    </source>
</evidence>
<name>A0A259U2T0_9BACT</name>
<dbReference type="EMBL" id="MQWB01000001">
    <property type="protein sequence ID" value="OZC04138.1"/>
    <property type="molecule type" value="Genomic_DNA"/>
</dbReference>
<keyword evidence="11" id="KW-1185">Reference proteome</keyword>
<feature type="active site" description="Nucleophile" evidence="7">
    <location>
        <position position="220"/>
    </location>
</feature>
<comment type="pathway">
    <text evidence="1 7">Cell wall biogenesis; peptidoglycan biosynthesis.</text>
</comment>
<dbReference type="GO" id="GO:0016740">
    <property type="term" value="F:transferase activity"/>
    <property type="evidence" value="ECO:0007669"/>
    <property type="project" value="UniProtKB-KW"/>
</dbReference>
<comment type="similarity">
    <text evidence="2">Belongs to the YkuD family.</text>
</comment>
<feature type="active site" description="Proton donor/acceptor" evidence="7">
    <location>
        <position position="205"/>
    </location>
</feature>
<dbReference type="InParanoid" id="A0A259U2T0"/>
<dbReference type="GO" id="GO:0018104">
    <property type="term" value="P:peptidoglycan-protein cross-linking"/>
    <property type="evidence" value="ECO:0007669"/>
    <property type="project" value="TreeGrafter"/>
</dbReference>
<evidence type="ECO:0000313" key="10">
    <source>
        <dbReference type="EMBL" id="OZC04138.1"/>
    </source>
</evidence>
<evidence type="ECO:0000256" key="4">
    <source>
        <dbReference type="ARBA" id="ARBA00022960"/>
    </source>
</evidence>
<evidence type="ECO:0000256" key="3">
    <source>
        <dbReference type="ARBA" id="ARBA00022679"/>
    </source>
</evidence>
<keyword evidence="5 7" id="KW-0573">Peptidoglycan synthesis</keyword>
<dbReference type="AlphaFoldDB" id="A0A259U2T0"/>
<protein>
    <recommendedName>
        <fullName evidence="9">L,D-TPase catalytic domain-containing protein</fullName>
    </recommendedName>
</protein>
<evidence type="ECO:0000256" key="8">
    <source>
        <dbReference type="SAM" id="SignalP"/>
    </source>
</evidence>
<gene>
    <name evidence="10" type="ORF">BSZ36_14790</name>
</gene>
<evidence type="ECO:0000256" key="7">
    <source>
        <dbReference type="PROSITE-ProRule" id="PRU01373"/>
    </source>
</evidence>
<reference evidence="10 11" key="1">
    <citation type="submission" date="2016-11" db="EMBL/GenBank/DDBJ databases">
        <title>Study of marine rhodopsin-containing bacteria.</title>
        <authorList>
            <person name="Yoshizawa S."/>
            <person name="Kumagai Y."/>
            <person name="Kogure K."/>
        </authorList>
    </citation>
    <scope>NUCLEOTIDE SEQUENCE [LARGE SCALE GENOMIC DNA]</scope>
    <source>
        <strain evidence="10 11">SG-29</strain>
    </source>
</reference>
<dbReference type="GO" id="GO:0071972">
    <property type="term" value="F:peptidoglycan L,D-transpeptidase activity"/>
    <property type="evidence" value="ECO:0007669"/>
    <property type="project" value="TreeGrafter"/>
</dbReference>
<proteinExistence type="inferred from homology"/>
<comment type="caution">
    <text evidence="10">The sequence shown here is derived from an EMBL/GenBank/DDBJ whole genome shotgun (WGS) entry which is preliminary data.</text>
</comment>
<keyword evidence="6 7" id="KW-0961">Cell wall biogenesis/degradation</keyword>
<evidence type="ECO:0000256" key="2">
    <source>
        <dbReference type="ARBA" id="ARBA00005992"/>
    </source>
</evidence>
<dbReference type="Gene3D" id="2.40.440.10">
    <property type="entry name" value="L,D-transpeptidase catalytic domain-like"/>
    <property type="match status" value="1"/>
</dbReference>
<dbReference type="GO" id="GO:0005576">
    <property type="term" value="C:extracellular region"/>
    <property type="evidence" value="ECO:0007669"/>
    <property type="project" value="TreeGrafter"/>
</dbReference>
<keyword evidence="8" id="KW-0732">Signal</keyword>
<accession>A0A259U2T0</accession>
<dbReference type="PROSITE" id="PS52029">
    <property type="entry name" value="LD_TPASE"/>
    <property type="match status" value="1"/>
</dbReference>
<dbReference type="OrthoDB" id="463216at2"/>
<dbReference type="UniPathway" id="UPA00219"/>
<dbReference type="InterPro" id="IPR050979">
    <property type="entry name" value="LD-transpeptidase"/>
</dbReference>
<dbReference type="PANTHER" id="PTHR30582">
    <property type="entry name" value="L,D-TRANSPEPTIDASE"/>
    <property type="match status" value="1"/>
</dbReference>
<dbReference type="PANTHER" id="PTHR30582:SF2">
    <property type="entry name" value="L,D-TRANSPEPTIDASE YCIB-RELATED"/>
    <property type="match status" value="1"/>
</dbReference>
<dbReference type="GO" id="GO:0008360">
    <property type="term" value="P:regulation of cell shape"/>
    <property type="evidence" value="ECO:0007669"/>
    <property type="project" value="UniProtKB-UniRule"/>
</dbReference>
<dbReference type="GO" id="GO:0071555">
    <property type="term" value="P:cell wall organization"/>
    <property type="evidence" value="ECO:0007669"/>
    <property type="project" value="UniProtKB-UniRule"/>
</dbReference>
<dbReference type="Pfam" id="PF03734">
    <property type="entry name" value="YkuD"/>
    <property type="match status" value="1"/>
</dbReference>
<evidence type="ECO:0000256" key="6">
    <source>
        <dbReference type="ARBA" id="ARBA00023316"/>
    </source>
</evidence>
<dbReference type="RefSeq" id="WP_094550277.1">
    <property type="nucleotide sequence ID" value="NZ_MQWB01000001.1"/>
</dbReference>
<organism evidence="10 11">
    <name type="scientific">Rubricoccus marinus</name>
    <dbReference type="NCBI Taxonomy" id="716817"/>
    <lineage>
        <taxon>Bacteria</taxon>
        <taxon>Pseudomonadati</taxon>
        <taxon>Rhodothermota</taxon>
        <taxon>Rhodothermia</taxon>
        <taxon>Rhodothermales</taxon>
        <taxon>Rubricoccaceae</taxon>
        <taxon>Rubricoccus</taxon>
    </lineage>
</organism>
<evidence type="ECO:0000256" key="5">
    <source>
        <dbReference type="ARBA" id="ARBA00022984"/>
    </source>
</evidence>
<sequence>MIRSLALALLLVASGAAAQTYDQDVLGALLDRPGWVPEAPIPYAVYRVQHESGNSIRARHELYHVVGEGDVERGRQRLAIAQLFGYPPAGELRLGDELVLPARPRDFDLGALAFAPYPPIWTGASGVEKVVLVDKTSQTWAAYASGHLVRWGPASTGAARTPTPTGRFTMNWREMERESTEAPPGETWLMRYVMNIHARRGIHLHQYDVVPSGPPEGHGCVRMVEADARWLWDWSDAAARSRAGTTVIVQGSEPAGTPLRFVDGPDGPRRALVALPADPMRVPRGDR</sequence>
<evidence type="ECO:0000313" key="11">
    <source>
        <dbReference type="Proteomes" id="UP000216446"/>
    </source>
</evidence>
<feature type="signal peptide" evidence="8">
    <location>
        <begin position="1"/>
        <end position="18"/>
    </location>
</feature>
<keyword evidence="4 7" id="KW-0133">Cell shape</keyword>
<dbReference type="SUPFAM" id="SSF141523">
    <property type="entry name" value="L,D-transpeptidase catalytic domain-like"/>
    <property type="match status" value="1"/>
</dbReference>
<feature type="domain" description="L,D-TPase catalytic" evidence="9">
    <location>
        <begin position="129"/>
        <end position="250"/>
    </location>
</feature>
<feature type="chain" id="PRO_5012762809" description="L,D-TPase catalytic domain-containing protein" evidence="8">
    <location>
        <begin position="19"/>
        <end position="287"/>
    </location>
</feature>
<dbReference type="InterPro" id="IPR005490">
    <property type="entry name" value="LD_TPept_cat_dom"/>
</dbReference>
<evidence type="ECO:0000259" key="9">
    <source>
        <dbReference type="PROSITE" id="PS52029"/>
    </source>
</evidence>
<keyword evidence="3" id="KW-0808">Transferase</keyword>
<dbReference type="Proteomes" id="UP000216446">
    <property type="component" value="Unassembled WGS sequence"/>
</dbReference>
<dbReference type="InterPro" id="IPR038063">
    <property type="entry name" value="Transpep_catalytic_dom"/>
</dbReference>